<evidence type="ECO:0000313" key="3">
    <source>
        <dbReference type="Proteomes" id="UP000502699"/>
    </source>
</evidence>
<gene>
    <name evidence="2" type="ORF">GWK36_02895</name>
</gene>
<keyword evidence="3" id="KW-1185">Reference proteome</keyword>
<dbReference type="Pfam" id="PF06834">
    <property type="entry name" value="TraU"/>
    <property type="match status" value="1"/>
</dbReference>
<dbReference type="AlphaFoldDB" id="A0A6G7VAM5"/>
<feature type="signal peptide" evidence="1">
    <location>
        <begin position="1"/>
        <end position="28"/>
    </location>
</feature>
<sequence length="352" mass="38008">MAGMLNAAVRWTAAVLGLLLALVPAVHAEADTTTGLGNAVCPDAELLGPKLITDICWSCLFPLRIAGAPIGSGPVPSGASTQALCACPDPAGLPSPGVVIGMWERARIVELVRVPGCLPALNGARLDLGAWRTLGTPGQATYDGSDKAFYNYHYYAFPLLVMLDLFFPDRCNVDHLTDFDLLYLSELDPTCDNDELAFFTNPEAAFVANPVAQAACLVDAASATRVQKPLDELFLCAGAWDGLYPFTGRVPTLNGRPSEMSLAGARVLAALHRRGLARQTVGDDALCEAPFALMLPKTQYRLSQFYPRPEANSNHVIGESELRWGLGRNVPGIGEDHLYLIWRWHDCCLTWL</sequence>
<accession>A0A6G7VAM5</accession>
<evidence type="ECO:0000256" key="1">
    <source>
        <dbReference type="SAM" id="SignalP"/>
    </source>
</evidence>
<evidence type="ECO:0000313" key="2">
    <source>
        <dbReference type="EMBL" id="QIK37119.1"/>
    </source>
</evidence>
<protein>
    <submittedName>
        <fullName evidence="2">Conjugal transfer protein TraU</fullName>
    </submittedName>
</protein>
<dbReference type="EMBL" id="CP048029">
    <property type="protein sequence ID" value="QIK37119.1"/>
    <property type="molecule type" value="Genomic_DNA"/>
</dbReference>
<reference evidence="3" key="1">
    <citation type="submission" date="2020-01" db="EMBL/GenBank/DDBJ databases">
        <title>Caldichromatium gen. nov., sp. nov., a thermophilic purple sulfur bacterium member of the family Chromatiaceae isolated from Nakabusa hot spring, Japan.</title>
        <authorList>
            <person name="Saini M.K."/>
            <person name="Hanada S."/>
            <person name="Tank M."/>
        </authorList>
    </citation>
    <scope>NUCLEOTIDE SEQUENCE [LARGE SCALE GENOMIC DNA]</scope>
    <source>
        <strain evidence="3">No.7</strain>
    </source>
</reference>
<feature type="chain" id="PRO_5026219494" evidence="1">
    <location>
        <begin position="29"/>
        <end position="352"/>
    </location>
</feature>
<dbReference type="InterPro" id="IPR009649">
    <property type="entry name" value="TraU"/>
</dbReference>
<organism evidence="2 3">
    <name type="scientific">Caldichromatium japonicum</name>
    <dbReference type="NCBI Taxonomy" id="2699430"/>
    <lineage>
        <taxon>Bacteria</taxon>
        <taxon>Pseudomonadati</taxon>
        <taxon>Pseudomonadota</taxon>
        <taxon>Gammaproteobacteria</taxon>
        <taxon>Chromatiales</taxon>
        <taxon>Chromatiaceae</taxon>
        <taxon>Caldichromatium</taxon>
    </lineage>
</organism>
<dbReference type="Proteomes" id="UP000502699">
    <property type="component" value="Chromosome"/>
</dbReference>
<proteinExistence type="predicted"/>
<keyword evidence="1" id="KW-0732">Signal</keyword>
<name>A0A6G7VAM5_9GAMM</name>
<dbReference type="KEGG" id="cjap:GWK36_02895"/>